<reference evidence="1" key="1">
    <citation type="submission" date="2024-03" db="EMBL/GenBank/DDBJ databases">
        <title>WGS assembly of Saponaria officinalis var. Norfolk2.</title>
        <authorList>
            <person name="Jenkins J."/>
            <person name="Shu S."/>
            <person name="Grimwood J."/>
            <person name="Barry K."/>
            <person name="Goodstein D."/>
            <person name="Schmutz J."/>
            <person name="Leebens-Mack J."/>
            <person name="Osbourn A."/>
        </authorList>
    </citation>
    <scope>NUCLEOTIDE SEQUENCE [LARGE SCALE GENOMIC DNA]</scope>
    <source>
        <strain evidence="1">JIC</strain>
    </source>
</reference>
<name>A0AAW1HH04_SAPOF</name>
<dbReference type="PANTHER" id="PTHR36722:SF1">
    <property type="entry name" value="TYPE 2 DNA TOPOISOMERASE 6 SUBUNIT B-LIKE"/>
    <property type="match status" value="1"/>
</dbReference>
<dbReference type="Proteomes" id="UP001443914">
    <property type="component" value="Unassembled WGS sequence"/>
</dbReference>
<protein>
    <recommendedName>
        <fullName evidence="3">Type 2 DNA topoisomerase 6 subunit B-like</fullName>
    </recommendedName>
</protein>
<evidence type="ECO:0000313" key="1">
    <source>
        <dbReference type="EMBL" id="KAK9675594.1"/>
    </source>
</evidence>
<dbReference type="GO" id="GO:0007131">
    <property type="term" value="P:reciprocal meiotic recombination"/>
    <property type="evidence" value="ECO:0007669"/>
    <property type="project" value="TreeGrafter"/>
</dbReference>
<comment type="caution">
    <text evidence="1">The sequence shown here is derived from an EMBL/GenBank/DDBJ whole genome shotgun (WGS) entry which is preliminary data.</text>
</comment>
<proteinExistence type="predicted"/>
<dbReference type="GO" id="GO:0042138">
    <property type="term" value="P:meiotic DNA double-strand break formation"/>
    <property type="evidence" value="ECO:0007669"/>
    <property type="project" value="InterPro"/>
</dbReference>
<gene>
    <name evidence="1" type="ORF">RND81_11G017900</name>
</gene>
<sequence>MAVTSVTNICKQLISLAIQRCRSSGDPSRLSVVVRRSTISNTVVTQISISDTGAGSCLKEFQDIKYTHNRLSAVEWDGMLSITTTGIGDAEIFHYNVNLKKSAPSRRLTKLPPSSKNNAIFSGTEVSMSTTEDMEVLLADMTVFLKKMLVLKICNVAIELVGEVSDEQGSRSKHVALATELRLPSLESSNLEHLTSGLEDYVYKHGDRLSEICQSCFVSSGCLKVGSGQACAKKNMKDTLVVEAVIMISESSGPSSPSCLKAFEPKTEVLYFRDFSPCSVHQSALKALRSIKWTNYGLTLKNIADDEAAQLEWENFPLNTHIDIVLHCYNNQVSVPPLKQRPKVETKLMKEAISLALDDLKEKYSGALLSAHAIKINTYAPDLAKSIAGLITTSNDPNFQGECLGLLGMEMANVEGASVEECIKLKILSVIDISDRRPPSLKHVDDVPFLFGDELNQEPENMWYDYDREEEECTLMDF</sequence>
<evidence type="ECO:0008006" key="3">
    <source>
        <dbReference type="Google" id="ProtNLM"/>
    </source>
</evidence>
<dbReference type="AlphaFoldDB" id="A0AAW1HH04"/>
<dbReference type="EMBL" id="JBDFQZ010000011">
    <property type="protein sequence ID" value="KAK9675594.1"/>
    <property type="molecule type" value="Genomic_DNA"/>
</dbReference>
<dbReference type="PANTHER" id="PTHR36722">
    <property type="entry name" value="TYPE 2 DNA TOPOISOMERASE 6 SUBUNIT B-LIKE"/>
    <property type="match status" value="1"/>
</dbReference>
<keyword evidence="2" id="KW-1185">Reference proteome</keyword>
<evidence type="ECO:0000313" key="2">
    <source>
        <dbReference type="Proteomes" id="UP001443914"/>
    </source>
</evidence>
<dbReference type="GO" id="GO:0030674">
    <property type="term" value="F:protein-macromolecule adaptor activity"/>
    <property type="evidence" value="ECO:0007669"/>
    <property type="project" value="TreeGrafter"/>
</dbReference>
<dbReference type="InterPro" id="IPR034566">
    <property type="entry name" value="MTOPVIB_plant"/>
</dbReference>
<accession>A0AAW1HH04</accession>
<dbReference type="GO" id="GO:0000793">
    <property type="term" value="C:condensed chromosome"/>
    <property type="evidence" value="ECO:0007669"/>
    <property type="project" value="TreeGrafter"/>
</dbReference>
<organism evidence="1 2">
    <name type="scientific">Saponaria officinalis</name>
    <name type="common">Common soapwort</name>
    <name type="synonym">Lychnis saponaria</name>
    <dbReference type="NCBI Taxonomy" id="3572"/>
    <lineage>
        <taxon>Eukaryota</taxon>
        <taxon>Viridiplantae</taxon>
        <taxon>Streptophyta</taxon>
        <taxon>Embryophyta</taxon>
        <taxon>Tracheophyta</taxon>
        <taxon>Spermatophyta</taxon>
        <taxon>Magnoliopsida</taxon>
        <taxon>eudicotyledons</taxon>
        <taxon>Gunneridae</taxon>
        <taxon>Pentapetalae</taxon>
        <taxon>Caryophyllales</taxon>
        <taxon>Caryophyllaceae</taxon>
        <taxon>Caryophylleae</taxon>
        <taxon>Saponaria</taxon>
    </lineage>
</organism>